<reference evidence="1" key="1">
    <citation type="submission" date="2015-07" db="EMBL/GenBank/DDBJ databases">
        <title>Adaptation to a free-living lifestyle via gene acquisitions in the diplomonad Trepomonas sp. PC1.</title>
        <authorList>
            <person name="Xu F."/>
            <person name="Jerlstrom-Hultqvist J."/>
            <person name="Kolisko M."/>
            <person name="Simpson A.G.B."/>
            <person name="Roger A.J."/>
            <person name="Svard S.G."/>
            <person name="Andersson J.O."/>
        </authorList>
    </citation>
    <scope>NUCLEOTIDE SEQUENCE</scope>
    <source>
        <strain evidence="1">PC1</strain>
    </source>
</reference>
<dbReference type="EMBL" id="GDID01007945">
    <property type="protein sequence ID" value="JAP88661.1"/>
    <property type="molecule type" value="Transcribed_RNA"/>
</dbReference>
<gene>
    <name evidence="1" type="ORF">TPC1_31844</name>
</gene>
<evidence type="ECO:0000313" key="1">
    <source>
        <dbReference type="EMBL" id="JAP88661.1"/>
    </source>
</evidence>
<proteinExistence type="predicted"/>
<name>A0A146JZ31_9EUKA</name>
<feature type="non-terminal residue" evidence="1">
    <location>
        <position position="1"/>
    </location>
</feature>
<dbReference type="AlphaFoldDB" id="A0A146JZ31"/>
<organism evidence="1">
    <name type="scientific">Trepomonas sp. PC1</name>
    <dbReference type="NCBI Taxonomy" id="1076344"/>
    <lineage>
        <taxon>Eukaryota</taxon>
        <taxon>Metamonada</taxon>
        <taxon>Diplomonadida</taxon>
        <taxon>Hexamitidae</taxon>
        <taxon>Hexamitinae</taxon>
        <taxon>Trepomonas</taxon>
    </lineage>
</organism>
<protein>
    <submittedName>
        <fullName evidence="1">Uncharacterized protein</fullName>
    </submittedName>
</protein>
<sequence>KLYNHLIQNSLQRYAFFIFPAQKLEYTSLQEIVTQWLSPKFEFEKVVDQMTFSDFYCEIEASLVHPTIELLEFLKQALDYSYLFELQLSRHQLTLQTQFYAFLHRDLRIATLLLRLLNQLSIPLHIDFSQLSFNIIDEILFIVELFSANLPLLSLIELFQSVSQMKAFLPFLPQIEKNLLEKLQVLPLIIKDQSMAQIVTQLGFRHRIAELLLSDVEEADILEQLRKKVCITLNGVQISEVSLPFDNFDFQIFSMLKSNISQEDCDIIQLKILAARTRTDYRQVVQIMFDNGLEIFEDLAEEMQLE</sequence>
<accession>A0A146JZ31</accession>
<feature type="non-terminal residue" evidence="1">
    <location>
        <position position="306"/>
    </location>
</feature>